<dbReference type="PANTHER" id="PTHR38790">
    <property type="entry name" value="2EXR DOMAIN-CONTAINING PROTEIN-RELATED"/>
    <property type="match status" value="1"/>
</dbReference>
<protein>
    <recommendedName>
        <fullName evidence="1">DUF7730 domain-containing protein</fullName>
    </recommendedName>
</protein>
<dbReference type="KEGG" id="ffu:CLAFUR5_11345"/>
<evidence type="ECO:0000313" key="3">
    <source>
        <dbReference type="Proteomes" id="UP000756132"/>
    </source>
</evidence>
<dbReference type="Pfam" id="PF24864">
    <property type="entry name" value="DUF7730"/>
    <property type="match status" value="1"/>
</dbReference>
<reference evidence="2" key="2">
    <citation type="journal article" date="2022" name="Microb. Genom.">
        <title>A chromosome-scale genome assembly of the tomato pathogen Cladosporium fulvum reveals a compartmentalized genome architecture and the presence of a dispensable chromosome.</title>
        <authorList>
            <person name="Zaccaron A.Z."/>
            <person name="Chen L.H."/>
            <person name="Samaras A."/>
            <person name="Stergiopoulos I."/>
        </authorList>
    </citation>
    <scope>NUCLEOTIDE SEQUENCE</scope>
    <source>
        <strain evidence="2">Race5_Kim</strain>
    </source>
</reference>
<organism evidence="2 3">
    <name type="scientific">Passalora fulva</name>
    <name type="common">Tomato leaf mold</name>
    <name type="synonym">Cladosporium fulvum</name>
    <dbReference type="NCBI Taxonomy" id="5499"/>
    <lineage>
        <taxon>Eukaryota</taxon>
        <taxon>Fungi</taxon>
        <taxon>Dikarya</taxon>
        <taxon>Ascomycota</taxon>
        <taxon>Pezizomycotina</taxon>
        <taxon>Dothideomycetes</taxon>
        <taxon>Dothideomycetidae</taxon>
        <taxon>Mycosphaerellales</taxon>
        <taxon>Mycosphaerellaceae</taxon>
        <taxon>Fulvia</taxon>
    </lineage>
</organism>
<name>A0A9Q8USP8_PASFU</name>
<dbReference type="Proteomes" id="UP000756132">
    <property type="component" value="Chromosome 8"/>
</dbReference>
<proteinExistence type="predicted"/>
<evidence type="ECO:0000259" key="1">
    <source>
        <dbReference type="Pfam" id="PF24864"/>
    </source>
</evidence>
<dbReference type="AlphaFoldDB" id="A0A9Q8USP8"/>
<dbReference type="RefSeq" id="XP_047765378.1">
    <property type="nucleotide sequence ID" value="XM_047910493.1"/>
</dbReference>
<dbReference type="EMBL" id="CP090170">
    <property type="protein sequence ID" value="UJO21012.1"/>
    <property type="molecule type" value="Genomic_DNA"/>
</dbReference>
<keyword evidence="3" id="KW-1185">Reference proteome</keyword>
<gene>
    <name evidence="2" type="ORF">CLAFUR5_11345</name>
</gene>
<dbReference type="OrthoDB" id="3828314at2759"/>
<dbReference type="GeneID" id="71991223"/>
<reference evidence="2" key="1">
    <citation type="submission" date="2021-12" db="EMBL/GenBank/DDBJ databases">
        <authorList>
            <person name="Zaccaron A."/>
            <person name="Stergiopoulos I."/>
        </authorList>
    </citation>
    <scope>NUCLEOTIDE SEQUENCE</scope>
    <source>
        <strain evidence="2">Race5_Kim</strain>
    </source>
</reference>
<evidence type="ECO:0000313" key="2">
    <source>
        <dbReference type="EMBL" id="UJO21012.1"/>
    </source>
</evidence>
<accession>A0A9Q8USP8</accession>
<dbReference type="InterPro" id="IPR056632">
    <property type="entry name" value="DUF7730"/>
</dbReference>
<sequence>MAFSKRPKTLLDILPDEIRRRIWELALVEDAHINTSDAILAAERYNSSKYRACRDGKELPPPPNDAVNSTYPRLQPALLATCHQIRREAFVIYYGENTFTVEMTHQLPAFIKQLDHKAFHVMKPIRVTIAPIEFWLQAKHYFATLYQPPLDPELPDESWAKPFCALPVHVKGEGTVYVTEAQLQKYFEEQVHQKMVKGKRDIVKVTTVCTIVRRACPRLGSRRRFSL</sequence>
<feature type="domain" description="DUF7730" evidence="1">
    <location>
        <begin position="9"/>
        <end position="143"/>
    </location>
</feature>